<sequence>MKTYHEKTGELIESPDLSAGYTYPGKRYVGTERRVLAGTVALYPPDGLRVEVPIYEDCLFFHPWEPGEKPEENPQPPDPKPSDTAATWDELAAAYSEGGDICMSMDAKTLVLDVLRDLGAREAAELRQNAAEMDGTTIIAYERAVPAWSHERDYSAWPAGAPVADEGQVWLLIQPHNAASYEGRPSTLRALWGLAHTKDPTRAKPWVDPYGTSGMYMVGECYRAKDGTVYRCLQDNCVYDAQALPSAWEEVEV</sequence>
<reference evidence="2" key="2">
    <citation type="submission" date="2021-04" db="EMBL/GenBank/DDBJ databases">
        <authorList>
            <person name="Gilroy R."/>
        </authorList>
    </citation>
    <scope>NUCLEOTIDE SEQUENCE</scope>
    <source>
        <strain evidence="2">3436</strain>
    </source>
</reference>
<protein>
    <recommendedName>
        <fullName evidence="4">Chitin-binding type-3 domain-containing protein</fullName>
    </recommendedName>
</protein>
<dbReference type="AlphaFoldDB" id="A0A9D2F199"/>
<dbReference type="EMBL" id="DXBO01000036">
    <property type="protein sequence ID" value="HIZ47654.1"/>
    <property type="molecule type" value="Genomic_DNA"/>
</dbReference>
<comment type="caution">
    <text evidence="2">The sequence shown here is derived from an EMBL/GenBank/DDBJ whole genome shotgun (WGS) entry which is preliminary data.</text>
</comment>
<gene>
    <name evidence="2" type="ORF">H9810_02910</name>
</gene>
<reference evidence="2" key="1">
    <citation type="journal article" date="2021" name="PeerJ">
        <title>Extensive microbial diversity within the chicken gut microbiome revealed by metagenomics and culture.</title>
        <authorList>
            <person name="Gilroy R."/>
            <person name="Ravi A."/>
            <person name="Getino M."/>
            <person name="Pursley I."/>
            <person name="Horton D.L."/>
            <person name="Alikhan N.F."/>
            <person name="Baker D."/>
            <person name="Gharbi K."/>
            <person name="Hall N."/>
            <person name="Watson M."/>
            <person name="Adriaenssens E.M."/>
            <person name="Foster-Nyarko E."/>
            <person name="Jarju S."/>
            <person name="Secka A."/>
            <person name="Antonio M."/>
            <person name="Oren A."/>
            <person name="Chaudhuri R.R."/>
            <person name="La Ragione R."/>
            <person name="Hildebrand F."/>
            <person name="Pallen M.J."/>
        </authorList>
    </citation>
    <scope>NUCLEOTIDE SEQUENCE</scope>
    <source>
        <strain evidence="2">3436</strain>
    </source>
</reference>
<organism evidence="2 3">
    <name type="scientific">Candidatus Gemmiger excrementavium</name>
    <dbReference type="NCBI Taxonomy" id="2838608"/>
    <lineage>
        <taxon>Bacteria</taxon>
        <taxon>Bacillati</taxon>
        <taxon>Bacillota</taxon>
        <taxon>Clostridia</taxon>
        <taxon>Eubacteriales</taxon>
        <taxon>Gemmiger</taxon>
    </lineage>
</organism>
<evidence type="ECO:0008006" key="4">
    <source>
        <dbReference type="Google" id="ProtNLM"/>
    </source>
</evidence>
<name>A0A9D2F199_9FIRM</name>
<evidence type="ECO:0000313" key="2">
    <source>
        <dbReference type="EMBL" id="HIZ47654.1"/>
    </source>
</evidence>
<dbReference type="Proteomes" id="UP000824031">
    <property type="component" value="Unassembled WGS sequence"/>
</dbReference>
<proteinExistence type="predicted"/>
<accession>A0A9D2F199</accession>
<evidence type="ECO:0000256" key="1">
    <source>
        <dbReference type="SAM" id="MobiDB-lite"/>
    </source>
</evidence>
<feature type="region of interest" description="Disordered" evidence="1">
    <location>
        <begin position="65"/>
        <end position="85"/>
    </location>
</feature>
<evidence type="ECO:0000313" key="3">
    <source>
        <dbReference type="Proteomes" id="UP000824031"/>
    </source>
</evidence>